<evidence type="ECO:0000256" key="2">
    <source>
        <dbReference type="ARBA" id="ARBA00081784"/>
    </source>
</evidence>
<sequence length="261" mass="30447">MANKKQNRFLSILKQYKYNLHSGDIVAGTINYEESQGFLVNIGDKISGYLPKEEIQIEFILNHFNYRKLVNTTREFFIVKYNIKIRQYILSIKRLTYIRGWNRIKQLRLIDAIFNLPVRRANKGGLIVYLEGIQGFIPNSHITLDNKRELYKKIIDCKILIANEKRNQLILSNKNALLALSFHKFKIGEIVYGTISKIKDYGLFIKVYNITALLHISEIGFIYIKDISKIFNIGQLIKIKIIHVDARQGRISASRRSIKNI</sequence>
<dbReference type="PROSITE" id="PS50126">
    <property type="entry name" value="S1"/>
    <property type="match status" value="3"/>
</dbReference>
<feature type="domain" description="S1 motif" evidence="3">
    <location>
        <begin position="23"/>
        <end position="93"/>
    </location>
</feature>
<dbReference type="RefSeq" id="YP_009392985.1">
    <property type="nucleotide sequence ID" value="NC_035265.1"/>
</dbReference>
<organism evidence="4">
    <name type="scientific">Caloglossa intermedia</name>
    <dbReference type="NCBI Taxonomy" id="100879"/>
    <lineage>
        <taxon>Eukaryota</taxon>
        <taxon>Rhodophyta</taxon>
        <taxon>Florideophyceae</taxon>
        <taxon>Rhodymeniophycidae</taxon>
        <taxon>Ceramiales</taxon>
        <taxon>Delesseriaceae</taxon>
        <taxon>Caloglossa</taxon>
    </lineage>
</organism>
<keyword evidence="4" id="KW-0934">Plastid</keyword>
<keyword evidence="4" id="KW-0150">Chloroplast</keyword>
<keyword evidence="4" id="KW-0689">Ribosomal protein</keyword>
<evidence type="ECO:0000256" key="1">
    <source>
        <dbReference type="ARBA" id="ARBA00069232"/>
    </source>
</evidence>
<feature type="domain" description="S1 motif" evidence="3">
    <location>
        <begin position="111"/>
        <end position="174"/>
    </location>
</feature>
<dbReference type="PANTHER" id="PTHR47559">
    <property type="entry name" value="OS03G0844900 PROTEIN"/>
    <property type="match status" value="1"/>
</dbReference>
<dbReference type="InterPro" id="IPR003029">
    <property type="entry name" value="S1_domain"/>
</dbReference>
<dbReference type="GeneID" id="33354604"/>
<name>A0A1Z1M628_9FLOR</name>
<dbReference type="EMBL" id="MF101418">
    <property type="protein sequence ID" value="ARW61547.1"/>
    <property type="molecule type" value="Genomic_DNA"/>
</dbReference>
<dbReference type="GO" id="GO:0003676">
    <property type="term" value="F:nucleic acid binding"/>
    <property type="evidence" value="ECO:0007669"/>
    <property type="project" value="InterPro"/>
</dbReference>
<geneLocation type="chloroplast" evidence="4"/>
<accession>A0A1Z1M628</accession>
<feature type="domain" description="S1 motif" evidence="3">
    <location>
        <begin position="188"/>
        <end position="256"/>
    </location>
</feature>
<dbReference type="FunFam" id="2.40.50.140:FF:000103">
    <property type="entry name" value="protein RRP5 homolog"/>
    <property type="match status" value="1"/>
</dbReference>
<dbReference type="SUPFAM" id="SSF50249">
    <property type="entry name" value="Nucleic acid-binding proteins"/>
    <property type="match status" value="3"/>
</dbReference>
<dbReference type="Pfam" id="PF00575">
    <property type="entry name" value="S1"/>
    <property type="match status" value="1"/>
</dbReference>
<evidence type="ECO:0000259" key="3">
    <source>
        <dbReference type="PROSITE" id="PS50126"/>
    </source>
</evidence>
<proteinExistence type="predicted"/>
<reference evidence="4" key="1">
    <citation type="journal article" date="2017" name="J. Phycol.">
        <title>Analysis of chloroplast genomes and a supermatrix inform reclassification of the Rhodomelaceae (Rhodophyta).</title>
        <authorList>
            <person name="Diaz-Tapia P."/>
            <person name="Maggs C.A."/>
            <person name="West J.A."/>
            <person name="Verbruggen H."/>
        </authorList>
    </citation>
    <scope>NUCLEOTIDE SEQUENCE</scope>
    <source>
        <strain evidence="4">JW3535</strain>
    </source>
</reference>
<dbReference type="InterPro" id="IPR012340">
    <property type="entry name" value="NA-bd_OB-fold"/>
</dbReference>
<dbReference type="PANTHER" id="PTHR47559:SF1">
    <property type="entry name" value="OS03G0844900 PROTEIN"/>
    <property type="match status" value="1"/>
</dbReference>
<dbReference type="SMART" id="SM00316">
    <property type="entry name" value="S1"/>
    <property type="match status" value="3"/>
</dbReference>
<dbReference type="InterPro" id="IPR052757">
    <property type="entry name" value="Ribosomal_protein_S1"/>
</dbReference>
<evidence type="ECO:0000313" key="4">
    <source>
        <dbReference type="EMBL" id="ARW61547.1"/>
    </source>
</evidence>
<protein>
    <recommendedName>
        <fullName evidence="1">Small ribosomal subunit protein bS1c</fullName>
    </recommendedName>
    <alternativeName>
        <fullName evidence="2">30S ribosomal protein S1, chloroplastic</fullName>
    </alternativeName>
</protein>
<dbReference type="Gene3D" id="2.40.50.140">
    <property type="entry name" value="Nucleic acid-binding proteins"/>
    <property type="match status" value="3"/>
</dbReference>
<keyword evidence="4" id="KW-0687">Ribonucleoprotein</keyword>
<dbReference type="GO" id="GO:0005840">
    <property type="term" value="C:ribosome"/>
    <property type="evidence" value="ECO:0007669"/>
    <property type="project" value="UniProtKB-KW"/>
</dbReference>
<gene>
    <name evidence="4" type="primary">rps1</name>
</gene>
<dbReference type="AlphaFoldDB" id="A0A1Z1M628"/>
<dbReference type="CDD" id="cd04465">
    <property type="entry name" value="S1_RPS1_repeat_ec2_hs2"/>
    <property type="match status" value="1"/>
</dbReference>